<evidence type="ECO:0000313" key="7">
    <source>
        <dbReference type="EMBL" id="UTT62040.1"/>
    </source>
</evidence>
<keyword evidence="2 4" id="KW-0238">DNA-binding</keyword>
<feature type="region of interest" description="Disordered" evidence="5">
    <location>
        <begin position="212"/>
        <end position="242"/>
    </location>
</feature>
<keyword evidence="3" id="KW-0804">Transcription</keyword>
<dbReference type="InterPro" id="IPR050109">
    <property type="entry name" value="HTH-type_TetR-like_transc_reg"/>
</dbReference>
<accession>A0ABY5FUR7</accession>
<feature type="compositionally biased region" description="Pro residues" evidence="5">
    <location>
        <begin position="231"/>
        <end position="242"/>
    </location>
</feature>
<feature type="domain" description="HTH tetR-type" evidence="6">
    <location>
        <begin position="8"/>
        <end position="68"/>
    </location>
</feature>
<dbReference type="Gene3D" id="1.10.357.10">
    <property type="entry name" value="Tetracycline Repressor, domain 2"/>
    <property type="match status" value="1"/>
</dbReference>
<dbReference type="SUPFAM" id="SSF46689">
    <property type="entry name" value="Homeodomain-like"/>
    <property type="match status" value="1"/>
</dbReference>
<dbReference type="Proteomes" id="UP001060039">
    <property type="component" value="Chromosome"/>
</dbReference>
<name>A0ABY5FUR7_9MICO</name>
<feature type="DNA-binding region" description="H-T-H motif" evidence="4">
    <location>
        <begin position="31"/>
        <end position="50"/>
    </location>
</feature>
<dbReference type="Pfam" id="PF00440">
    <property type="entry name" value="TetR_N"/>
    <property type="match status" value="1"/>
</dbReference>
<proteinExistence type="predicted"/>
<evidence type="ECO:0000313" key="8">
    <source>
        <dbReference type="Proteomes" id="UP001060039"/>
    </source>
</evidence>
<gene>
    <name evidence="7" type="ORF">NNL39_10225</name>
</gene>
<keyword evidence="8" id="KW-1185">Reference proteome</keyword>
<organism evidence="7 8">
    <name type="scientific">Microcella humidisoli</name>
    <dbReference type="NCBI Taxonomy" id="2963406"/>
    <lineage>
        <taxon>Bacteria</taxon>
        <taxon>Bacillati</taxon>
        <taxon>Actinomycetota</taxon>
        <taxon>Actinomycetes</taxon>
        <taxon>Micrococcales</taxon>
        <taxon>Microbacteriaceae</taxon>
        <taxon>Microcella</taxon>
    </lineage>
</organism>
<dbReference type="EMBL" id="CP101497">
    <property type="protein sequence ID" value="UTT62040.1"/>
    <property type="molecule type" value="Genomic_DNA"/>
</dbReference>
<dbReference type="RefSeq" id="WP_255159181.1">
    <property type="nucleotide sequence ID" value="NZ_CP101497.1"/>
</dbReference>
<keyword evidence="1" id="KW-0805">Transcription regulation</keyword>
<evidence type="ECO:0000256" key="5">
    <source>
        <dbReference type="SAM" id="MobiDB-lite"/>
    </source>
</evidence>
<dbReference type="PROSITE" id="PS50977">
    <property type="entry name" value="HTH_TETR_2"/>
    <property type="match status" value="1"/>
</dbReference>
<evidence type="ECO:0000259" key="6">
    <source>
        <dbReference type="PROSITE" id="PS50977"/>
    </source>
</evidence>
<sequence length="242" mass="25650">MSSLRSDGTTRDRIRDAALALFGTHGFDGASVRDIAARAGVSPALVMHHFGSKEALRTECDAHIVEEVLGRKEGLHEADPGDLASTMQRWLADVDAHRASLDYLARMITDGSPAGDRLFDDLVARTRTMLAQGAASGIMHESADPQMTAVIVASHGLMPLLLEHHLGRAMGETGLSAALVRRMTLPTLELYTHGLYRTTAILDAAEAALAGTLDTSRGPRSDKGAGDPNQDPDPPATPASDP</sequence>
<evidence type="ECO:0000256" key="2">
    <source>
        <dbReference type="ARBA" id="ARBA00023125"/>
    </source>
</evidence>
<dbReference type="InterPro" id="IPR041484">
    <property type="entry name" value="TetR_C_25"/>
</dbReference>
<evidence type="ECO:0000256" key="3">
    <source>
        <dbReference type="ARBA" id="ARBA00023163"/>
    </source>
</evidence>
<evidence type="ECO:0000256" key="4">
    <source>
        <dbReference type="PROSITE-ProRule" id="PRU00335"/>
    </source>
</evidence>
<dbReference type="PRINTS" id="PR00455">
    <property type="entry name" value="HTHTETR"/>
</dbReference>
<dbReference type="PANTHER" id="PTHR30055">
    <property type="entry name" value="HTH-TYPE TRANSCRIPTIONAL REGULATOR RUTR"/>
    <property type="match status" value="1"/>
</dbReference>
<evidence type="ECO:0000256" key="1">
    <source>
        <dbReference type="ARBA" id="ARBA00023015"/>
    </source>
</evidence>
<protein>
    <submittedName>
        <fullName evidence="7">TetR family transcriptional regulator</fullName>
    </submittedName>
</protein>
<dbReference type="PANTHER" id="PTHR30055:SF234">
    <property type="entry name" value="HTH-TYPE TRANSCRIPTIONAL REGULATOR BETI"/>
    <property type="match status" value="1"/>
</dbReference>
<dbReference type="InterPro" id="IPR009057">
    <property type="entry name" value="Homeodomain-like_sf"/>
</dbReference>
<dbReference type="Pfam" id="PF17933">
    <property type="entry name" value="TetR_C_25"/>
    <property type="match status" value="1"/>
</dbReference>
<reference evidence="7" key="1">
    <citation type="submission" date="2022-07" db="EMBL/GenBank/DDBJ databases">
        <title>Taxonomic analysis of Microcella humidisoli nov. sp., isolated from riverside soil.</title>
        <authorList>
            <person name="Molina K.M."/>
            <person name="Kim S.B."/>
        </authorList>
    </citation>
    <scope>NUCLEOTIDE SEQUENCE</scope>
    <source>
        <strain evidence="7">MMS21-STM10</strain>
    </source>
</reference>
<dbReference type="InterPro" id="IPR001647">
    <property type="entry name" value="HTH_TetR"/>
</dbReference>